<dbReference type="AlphaFoldDB" id="A0AAV9MD46"/>
<keyword evidence="3" id="KW-1185">Reference proteome</keyword>
<feature type="transmembrane region" description="Helical" evidence="1">
    <location>
        <begin position="72"/>
        <end position="89"/>
    </location>
</feature>
<evidence type="ECO:0000256" key="1">
    <source>
        <dbReference type="SAM" id="Phobius"/>
    </source>
</evidence>
<accession>A0AAV9MD46</accession>
<keyword evidence="1" id="KW-0472">Membrane</keyword>
<protein>
    <submittedName>
        <fullName evidence="2">Uncharacterized protein</fullName>
    </submittedName>
</protein>
<sequence length="115" mass="13332">MVVCRERLFALNSCDFSAICSLISLLLREEGDAEQRWGRVWCCCDIAADFDAFWWDFTSLILFTGRRRTKSVRVGSFWLLLYAFGLEWVVWNCMYLLGIICCCCGLGIYLIWSGL</sequence>
<dbReference type="EMBL" id="JAWPEI010000002">
    <property type="protein sequence ID" value="KAK4734765.1"/>
    <property type="molecule type" value="Genomic_DNA"/>
</dbReference>
<name>A0AAV9MD46_9SOLN</name>
<evidence type="ECO:0000313" key="2">
    <source>
        <dbReference type="EMBL" id="KAK4734765.1"/>
    </source>
</evidence>
<comment type="caution">
    <text evidence="2">The sequence shown here is derived from an EMBL/GenBank/DDBJ whole genome shotgun (WGS) entry which is preliminary data.</text>
</comment>
<keyword evidence="1" id="KW-0812">Transmembrane</keyword>
<evidence type="ECO:0000313" key="3">
    <source>
        <dbReference type="Proteomes" id="UP001311915"/>
    </source>
</evidence>
<dbReference type="Proteomes" id="UP001311915">
    <property type="component" value="Unassembled WGS sequence"/>
</dbReference>
<proteinExistence type="predicted"/>
<reference evidence="2 3" key="1">
    <citation type="submission" date="2023-10" db="EMBL/GenBank/DDBJ databases">
        <title>Genome-Wide Identification Analysis in wild type Solanum Pinnatisectum Reveals Some Genes Defensing Phytophthora Infestans.</title>
        <authorList>
            <person name="Sun C."/>
        </authorList>
    </citation>
    <scope>NUCLEOTIDE SEQUENCE [LARGE SCALE GENOMIC DNA]</scope>
    <source>
        <strain evidence="2">LQN</strain>
        <tissue evidence="2">Leaf</tissue>
    </source>
</reference>
<organism evidence="2 3">
    <name type="scientific">Solanum pinnatisectum</name>
    <name type="common">tansyleaf nightshade</name>
    <dbReference type="NCBI Taxonomy" id="50273"/>
    <lineage>
        <taxon>Eukaryota</taxon>
        <taxon>Viridiplantae</taxon>
        <taxon>Streptophyta</taxon>
        <taxon>Embryophyta</taxon>
        <taxon>Tracheophyta</taxon>
        <taxon>Spermatophyta</taxon>
        <taxon>Magnoliopsida</taxon>
        <taxon>eudicotyledons</taxon>
        <taxon>Gunneridae</taxon>
        <taxon>Pentapetalae</taxon>
        <taxon>asterids</taxon>
        <taxon>lamiids</taxon>
        <taxon>Solanales</taxon>
        <taxon>Solanaceae</taxon>
        <taxon>Solanoideae</taxon>
        <taxon>Solaneae</taxon>
        <taxon>Solanum</taxon>
    </lineage>
</organism>
<keyword evidence="1" id="KW-1133">Transmembrane helix</keyword>
<gene>
    <name evidence="2" type="ORF">R3W88_009026</name>
</gene>
<feature type="transmembrane region" description="Helical" evidence="1">
    <location>
        <begin position="95"/>
        <end position="112"/>
    </location>
</feature>